<dbReference type="InterPro" id="IPR002299">
    <property type="entry name" value="Porin_Neis"/>
</dbReference>
<dbReference type="InterPro" id="IPR033900">
    <property type="entry name" value="Gram_neg_porin_domain"/>
</dbReference>
<dbReference type="PRINTS" id="PR00184">
    <property type="entry name" value="NEISSPPORIN"/>
</dbReference>
<evidence type="ECO:0000313" key="13">
    <source>
        <dbReference type="EMBL" id="PZX26763.1"/>
    </source>
</evidence>
<keyword evidence="3" id="KW-0813">Transport</keyword>
<dbReference type="PANTHER" id="PTHR34501">
    <property type="entry name" value="PROTEIN YDDL-RELATED"/>
    <property type="match status" value="1"/>
</dbReference>
<evidence type="ECO:0000313" key="14">
    <source>
        <dbReference type="Proteomes" id="UP000249638"/>
    </source>
</evidence>
<dbReference type="EMBL" id="QKZN01000006">
    <property type="protein sequence ID" value="PZX26763.1"/>
    <property type="molecule type" value="Genomic_DNA"/>
</dbReference>
<dbReference type="InterPro" id="IPR023614">
    <property type="entry name" value="Porin_dom_sf"/>
</dbReference>
<evidence type="ECO:0000256" key="7">
    <source>
        <dbReference type="ARBA" id="ARBA00023065"/>
    </source>
</evidence>
<evidence type="ECO:0000256" key="8">
    <source>
        <dbReference type="ARBA" id="ARBA00023114"/>
    </source>
</evidence>
<feature type="chain" id="PRO_5016100398" evidence="11">
    <location>
        <begin position="28"/>
        <end position="364"/>
    </location>
</feature>
<gene>
    <name evidence="13" type="ORF">C7416_10649</name>
</gene>
<dbReference type="AlphaFoldDB" id="A0A2W7P5Z5"/>
<accession>A0A2W7P5Z5</accession>
<evidence type="ECO:0000256" key="2">
    <source>
        <dbReference type="ARBA" id="ARBA00011233"/>
    </source>
</evidence>
<dbReference type="GO" id="GO:0046930">
    <property type="term" value="C:pore complex"/>
    <property type="evidence" value="ECO:0007669"/>
    <property type="project" value="UniProtKB-KW"/>
</dbReference>
<dbReference type="PANTHER" id="PTHR34501:SF9">
    <property type="entry name" value="MAJOR OUTER MEMBRANE PROTEIN P.IA"/>
    <property type="match status" value="1"/>
</dbReference>
<comment type="subcellular location">
    <subcellularLocation>
        <location evidence="1">Cell outer membrane</location>
        <topology evidence="1">Multi-pass membrane protein</topology>
    </subcellularLocation>
</comment>
<evidence type="ECO:0000259" key="12">
    <source>
        <dbReference type="Pfam" id="PF13609"/>
    </source>
</evidence>
<keyword evidence="7" id="KW-0406">Ion transport</keyword>
<comment type="subunit">
    <text evidence="2">Homotrimer.</text>
</comment>
<feature type="domain" description="Porin" evidence="12">
    <location>
        <begin position="17"/>
        <end position="324"/>
    </location>
</feature>
<reference evidence="13" key="1">
    <citation type="submission" date="2018-06" db="EMBL/GenBank/DDBJ databases">
        <title>Genomic Encyclopedia of Type Strains, Phase IV (KMG-V): Genome sequencing to study the core and pangenomes of soil and plant-associated prokaryotes.</title>
        <authorList>
            <person name="Whitman W."/>
        </authorList>
    </citation>
    <scope>NUCLEOTIDE SEQUENCE [LARGE SCALE GENOMIC DNA]</scope>
    <source>
        <strain evidence="13">MLR2-44</strain>
    </source>
</reference>
<keyword evidence="6 11" id="KW-0732">Signal</keyword>
<feature type="signal peptide" evidence="11">
    <location>
        <begin position="1"/>
        <end position="27"/>
    </location>
</feature>
<proteinExistence type="predicted"/>
<dbReference type="Pfam" id="PF13609">
    <property type="entry name" value="Porin_4"/>
    <property type="match status" value="1"/>
</dbReference>
<evidence type="ECO:0000256" key="9">
    <source>
        <dbReference type="ARBA" id="ARBA00023136"/>
    </source>
</evidence>
<keyword evidence="14" id="KW-1185">Reference proteome</keyword>
<dbReference type="Gene3D" id="2.40.160.10">
    <property type="entry name" value="Porin"/>
    <property type="match status" value="1"/>
</dbReference>
<evidence type="ECO:0000256" key="10">
    <source>
        <dbReference type="ARBA" id="ARBA00023237"/>
    </source>
</evidence>
<sequence length="364" mass="38878">MRKSASLWLLAGALLPALSSVSSVSYAQSSLTLYGVISTAVRYTSNIDGRHHDQGELVSSGIGGSRWGLKGDEDLGGGNKAVFLLENGFGTDDGKTAYSALFGRQAYVGLSGDWGTLTFGRQYNALNNIAWSFDPLDQSWGNFWSDPLYTGGDIFFQGYRVNNSVVYKQKFGPVSVQLDYGFGERAGSMARGATFGGGVMVQDGPLALGVAYDQQRPGSGDNTLHNYSVGASYVVGKATGYAGYMGRRETNPDARFWIAFVGLGYQLTPALHLSGAYYRYQQSGTVTTQFQATPLVLGSGNADAIAAVADYALSKRTSLFLEADATFARGGTVGRETEYWAGTPVTDVRSTTRVGVMAGIRHVF</sequence>
<protein>
    <submittedName>
        <fullName evidence="13">Porin</fullName>
    </submittedName>
</protein>
<organism evidence="13 14">
    <name type="scientific">Cupriavidus phytorum</name>
    <dbReference type="NCBI Taxonomy" id="3024399"/>
    <lineage>
        <taxon>Bacteria</taxon>
        <taxon>Pseudomonadati</taxon>
        <taxon>Pseudomonadota</taxon>
        <taxon>Betaproteobacteria</taxon>
        <taxon>Burkholderiales</taxon>
        <taxon>Burkholderiaceae</taxon>
        <taxon>Cupriavidus</taxon>
    </lineage>
</organism>
<dbReference type="InterPro" id="IPR050298">
    <property type="entry name" value="Gram-neg_bact_OMP"/>
</dbReference>
<keyword evidence="4" id="KW-1134">Transmembrane beta strand</keyword>
<dbReference type="GO" id="GO:0006811">
    <property type="term" value="P:monoatomic ion transport"/>
    <property type="evidence" value="ECO:0007669"/>
    <property type="project" value="UniProtKB-KW"/>
</dbReference>
<dbReference type="GO" id="GO:0015288">
    <property type="term" value="F:porin activity"/>
    <property type="evidence" value="ECO:0007669"/>
    <property type="project" value="UniProtKB-KW"/>
</dbReference>
<comment type="caution">
    <text evidence="13">The sequence shown here is derived from an EMBL/GenBank/DDBJ whole genome shotgun (WGS) entry which is preliminary data.</text>
</comment>
<dbReference type="GO" id="GO:0009279">
    <property type="term" value="C:cell outer membrane"/>
    <property type="evidence" value="ECO:0007669"/>
    <property type="project" value="UniProtKB-SubCell"/>
</dbReference>
<name>A0A2W7P5Z5_9BURK</name>
<dbReference type="SUPFAM" id="SSF56935">
    <property type="entry name" value="Porins"/>
    <property type="match status" value="1"/>
</dbReference>
<keyword evidence="9" id="KW-0472">Membrane</keyword>
<dbReference type="Proteomes" id="UP000249638">
    <property type="component" value="Unassembled WGS sequence"/>
</dbReference>
<evidence type="ECO:0000256" key="1">
    <source>
        <dbReference type="ARBA" id="ARBA00004571"/>
    </source>
</evidence>
<evidence type="ECO:0000256" key="5">
    <source>
        <dbReference type="ARBA" id="ARBA00022692"/>
    </source>
</evidence>
<keyword evidence="10" id="KW-0998">Cell outer membrane</keyword>
<evidence type="ECO:0000256" key="3">
    <source>
        <dbReference type="ARBA" id="ARBA00022448"/>
    </source>
</evidence>
<dbReference type="CDD" id="cd00342">
    <property type="entry name" value="gram_neg_porins"/>
    <property type="match status" value="1"/>
</dbReference>
<evidence type="ECO:0000256" key="4">
    <source>
        <dbReference type="ARBA" id="ARBA00022452"/>
    </source>
</evidence>
<keyword evidence="8" id="KW-0626">Porin</keyword>
<keyword evidence="5" id="KW-0812">Transmembrane</keyword>
<evidence type="ECO:0000256" key="11">
    <source>
        <dbReference type="SAM" id="SignalP"/>
    </source>
</evidence>
<evidence type="ECO:0000256" key="6">
    <source>
        <dbReference type="ARBA" id="ARBA00022729"/>
    </source>
</evidence>